<organism evidence="2 3">
    <name type="scientific">Ceratodon purpureus</name>
    <name type="common">Fire moss</name>
    <name type="synonym">Dicranum purpureum</name>
    <dbReference type="NCBI Taxonomy" id="3225"/>
    <lineage>
        <taxon>Eukaryota</taxon>
        <taxon>Viridiplantae</taxon>
        <taxon>Streptophyta</taxon>
        <taxon>Embryophyta</taxon>
        <taxon>Bryophyta</taxon>
        <taxon>Bryophytina</taxon>
        <taxon>Bryopsida</taxon>
        <taxon>Dicranidae</taxon>
        <taxon>Pseudoditrichales</taxon>
        <taxon>Ditrichaceae</taxon>
        <taxon>Ceratodon</taxon>
    </lineage>
</organism>
<evidence type="ECO:0000313" key="2">
    <source>
        <dbReference type="EMBL" id="KAG0573637.1"/>
    </source>
</evidence>
<sequence>MTGMAGVEPTRSWTGGDTIPMTPNTMLQNFTNKMPVGAEVSTDISASIRSGAAEHSLHSSVNTISQYRGPDHRPLPCSANPTLEHVISSPTCTNNDGVSTRRMTSTAVAEPTTRAPRPRFEYGLLPRISNSPLAANRLCIVLGKTKKRNPKVGLGLRNKIQHMQLQPKLYN</sequence>
<feature type="region of interest" description="Disordered" evidence="1">
    <location>
        <begin position="1"/>
        <end position="28"/>
    </location>
</feature>
<protein>
    <submittedName>
        <fullName evidence="2">Uncharacterized protein</fullName>
    </submittedName>
</protein>
<feature type="compositionally biased region" description="Polar residues" evidence="1">
    <location>
        <begin position="11"/>
        <end position="28"/>
    </location>
</feature>
<comment type="caution">
    <text evidence="2">The sequence shown here is derived from an EMBL/GenBank/DDBJ whole genome shotgun (WGS) entry which is preliminary data.</text>
</comment>
<gene>
    <name evidence="2" type="ORF">KC19_VG195800</name>
</gene>
<evidence type="ECO:0000313" key="3">
    <source>
        <dbReference type="Proteomes" id="UP000822688"/>
    </source>
</evidence>
<evidence type="ECO:0000256" key="1">
    <source>
        <dbReference type="SAM" id="MobiDB-lite"/>
    </source>
</evidence>
<dbReference type="Proteomes" id="UP000822688">
    <property type="component" value="Chromosome V"/>
</dbReference>
<reference evidence="2" key="1">
    <citation type="submission" date="2020-06" db="EMBL/GenBank/DDBJ databases">
        <title>WGS assembly of Ceratodon purpureus strain R40.</title>
        <authorList>
            <person name="Carey S.B."/>
            <person name="Jenkins J."/>
            <person name="Shu S."/>
            <person name="Lovell J.T."/>
            <person name="Sreedasyam A."/>
            <person name="Maumus F."/>
            <person name="Tiley G.P."/>
            <person name="Fernandez-Pozo N."/>
            <person name="Barry K."/>
            <person name="Chen C."/>
            <person name="Wang M."/>
            <person name="Lipzen A."/>
            <person name="Daum C."/>
            <person name="Saski C.A."/>
            <person name="Payton A.C."/>
            <person name="Mcbreen J.C."/>
            <person name="Conrad R.E."/>
            <person name="Kollar L.M."/>
            <person name="Olsson S."/>
            <person name="Huttunen S."/>
            <person name="Landis J.B."/>
            <person name="Wickett N.J."/>
            <person name="Johnson M.G."/>
            <person name="Rensing S.A."/>
            <person name="Grimwood J."/>
            <person name="Schmutz J."/>
            <person name="Mcdaniel S.F."/>
        </authorList>
    </citation>
    <scope>NUCLEOTIDE SEQUENCE</scope>
    <source>
        <strain evidence="2">R40</strain>
    </source>
</reference>
<name>A0A8T0HS62_CERPU</name>
<dbReference type="AlphaFoldDB" id="A0A8T0HS62"/>
<proteinExistence type="predicted"/>
<keyword evidence="3" id="KW-1185">Reference proteome</keyword>
<dbReference type="EMBL" id="CM026426">
    <property type="protein sequence ID" value="KAG0573637.1"/>
    <property type="molecule type" value="Genomic_DNA"/>
</dbReference>
<accession>A0A8T0HS62</accession>